<keyword evidence="6" id="KW-0732">Signal</keyword>
<keyword evidence="7" id="KW-0560">Oxidoreductase</keyword>
<dbReference type="InterPro" id="IPR019791">
    <property type="entry name" value="Haem_peroxidase_animal"/>
</dbReference>
<evidence type="ECO:0000256" key="10">
    <source>
        <dbReference type="ARBA" id="ARBA00023180"/>
    </source>
</evidence>
<dbReference type="SUPFAM" id="SSF48113">
    <property type="entry name" value="Heme-dependent peroxidases"/>
    <property type="match status" value="1"/>
</dbReference>
<dbReference type="InParanoid" id="A0A6I8U8Z2"/>
<sequence length="778" mass="88172">MKLPNSSAVRLFDVALMVVLFPFVGTIHADYWQHKNADSAQIDGPSCPTGTTCVRPLRCDAIMQLYWKNLTLAMEMGPNWEIGSPLAALPSPLDVAFQRCWIFTEASGRSHHEGVCCQLEEPRELRPSDVGYVENNALLMFDPDDDVEKEDDESQGQVTEDEQQQQLSNDIEQDWRKSNIRKSSIPDYERLIGLSSNESHIRTKRCLIGPECTVKDHRYRRFNGRCNNIHPGRSLWGSAGYPMERLLPPAYNNGVSSSRMLSNDGRYLPSSRVVSDNMFSDLHIPHRRHNVLMMQLGQFLVHDISRNKATPINSKCCLPDNSHRNPHPHPACSPIRVSSKDSFYSQFNVKCLNFVRTVMAPLNQCHVGHGRQISEVTHFIDGSMIYGSSKQEADELRAHQGGRLKSLQHRQSLNELPPLDAPYVCTSAAKACFKAGDTRVNQVLTLVGFHTLFLREHNRIARKLEKINPHWSDDILFHETRRIVAAEFQHIIYNEYLPKVVGPDFMEMYDLHTSQGYSNFYNPEKNPALTSEFTTAAFRFGHSTVPGQFELPHGVINTHETFFNPSAITEPKFFDELFHGIMQQPMQKVDDMFTHSLTRLLNPEEGKPYGLDLAAINIQRGKDHAIRPYNYYLQLSGREVMRSFADFGPVHGPKLASLYSAPDDVDLYVGGILEQPVSGGVVGQTFAEIISDQFARLKQGDRYFYSNGRLSNPGHFTKPQLQELQKTTMAGIICANVNDKNSFEVALEALNLPHANKNPLVSCRSAKIPHLNLKWWRD</sequence>
<evidence type="ECO:0000256" key="2">
    <source>
        <dbReference type="ARBA" id="ARBA00022525"/>
    </source>
</evidence>
<reference evidence="12 13" key="1">
    <citation type="submission" date="2017-06" db="EMBL/GenBank/DDBJ databases">
        <title>Aedes aegypti genome working group (AGWG) sequencing and assembly.</title>
        <authorList>
            <consortium name="Aedes aegypti Genome Working Group (AGWG)"/>
            <person name="Matthews B.J."/>
        </authorList>
    </citation>
    <scope>NUCLEOTIDE SEQUENCE [LARGE SCALE GENOMIC DNA]</scope>
    <source>
        <strain evidence="12 13">LVP_AGWG</strain>
    </source>
</reference>
<keyword evidence="9" id="KW-1015">Disulfide bond</keyword>
<evidence type="ECO:0000256" key="7">
    <source>
        <dbReference type="ARBA" id="ARBA00023002"/>
    </source>
</evidence>
<evidence type="ECO:0000256" key="4">
    <source>
        <dbReference type="ARBA" id="ARBA00022617"/>
    </source>
</evidence>
<evidence type="ECO:0000256" key="1">
    <source>
        <dbReference type="ARBA" id="ARBA00004613"/>
    </source>
</evidence>
<keyword evidence="3" id="KW-0575">Peroxidase</keyword>
<dbReference type="PRINTS" id="PR00457">
    <property type="entry name" value="ANPEROXIDASE"/>
</dbReference>
<evidence type="ECO:0000256" key="5">
    <source>
        <dbReference type="ARBA" id="ARBA00022723"/>
    </source>
</evidence>
<dbReference type="AlphaFoldDB" id="A0A6I8U8Z2"/>
<accession>A0A6I8U8Z2</accession>
<evidence type="ECO:0000313" key="12">
    <source>
        <dbReference type="EnsemblMetazoa" id="AAEL026038-PA"/>
    </source>
</evidence>
<dbReference type="GO" id="GO:0004601">
    <property type="term" value="F:peroxidase activity"/>
    <property type="evidence" value="ECO:0007669"/>
    <property type="project" value="UniProtKB-KW"/>
</dbReference>
<name>A0A6I8U8Z2_AEDAE</name>
<protein>
    <submittedName>
        <fullName evidence="12">Uncharacterized protein</fullName>
    </submittedName>
</protein>
<dbReference type="PROSITE" id="PS50292">
    <property type="entry name" value="PEROXIDASE_3"/>
    <property type="match status" value="1"/>
</dbReference>
<proteinExistence type="predicted"/>
<feature type="compositionally biased region" description="Acidic residues" evidence="11">
    <location>
        <begin position="143"/>
        <end position="163"/>
    </location>
</feature>
<evidence type="ECO:0000256" key="6">
    <source>
        <dbReference type="ARBA" id="ARBA00022729"/>
    </source>
</evidence>
<dbReference type="Proteomes" id="UP000008820">
    <property type="component" value="Chromosome 1"/>
</dbReference>
<feature type="region of interest" description="Disordered" evidence="11">
    <location>
        <begin position="143"/>
        <end position="175"/>
    </location>
</feature>
<evidence type="ECO:0000256" key="9">
    <source>
        <dbReference type="ARBA" id="ARBA00023157"/>
    </source>
</evidence>
<evidence type="ECO:0000256" key="8">
    <source>
        <dbReference type="ARBA" id="ARBA00023004"/>
    </source>
</evidence>
<evidence type="ECO:0000313" key="13">
    <source>
        <dbReference type="Proteomes" id="UP000008820"/>
    </source>
</evidence>
<dbReference type="FunFam" id="1.10.640.10:FF:000003">
    <property type="entry name" value="chorion peroxidase"/>
    <property type="match status" value="1"/>
</dbReference>
<dbReference type="Pfam" id="PF03098">
    <property type="entry name" value="An_peroxidase"/>
    <property type="match status" value="1"/>
</dbReference>
<dbReference type="InterPro" id="IPR010255">
    <property type="entry name" value="Haem_peroxidase_sf"/>
</dbReference>
<keyword evidence="4" id="KW-0349">Heme</keyword>
<dbReference type="GO" id="GO:0046872">
    <property type="term" value="F:metal ion binding"/>
    <property type="evidence" value="ECO:0007669"/>
    <property type="project" value="UniProtKB-KW"/>
</dbReference>
<dbReference type="GO" id="GO:0006979">
    <property type="term" value="P:response to oxidative stress"/>
    <property type="evidence" value="ECO:0007669"/>
    <property type="project" value="InterPro"/>
</dbReference>
<organism evidence="12 13">
    <name type="scientific">Aedes aegypti</name>
    <name type="common">Yellowfever mosquito</name>
    <name type="synonym">Culex aegypti</name>
    <dbReference type="NCBI Taxonomy" id="7159"/>
    <lineage>
        <taxon>Eukaryota</taxon>
        <taxon>Metazoa</taxon>
        <taxon>Ecdysozoa</taxon>
        <taxon>Arthropoda</taxon>
        <taxon>Hexapoda</taxon>
        <taxon>Insecta</taxon>
        <taxon>Pterygota</taxon>
        <taxon>Neoptera</taxon>
        <taxon>Endopterygota</taxon>
        <taxon>Diptera</taxon>
        <taxon>Nematocera</taxon>
        <taxon>Culicoidea</taxon>
        <taxon>Culicidae</taxon>
        <taxon>Culicinae</taxon>
        <taxon>Aedini</taxon>
        <taxon>Aedes</taxon>
        <taxon>Stegomyia</taxon>
    </lineage>
</organism>
<dbReference type="GO" id="GO:0022412">
    <property type="term" value="P:cellular process involved in reproduction in multicellular organism"/>
    <property type="evidence" value="ECO:0007669"/>
    <property type="project" value="UniProtKB-ARBA"/>
</dbReference>
<dbReference type="GO" id="GO:0005576">
    <property type="term" value="C:extracellular region"/>
    <property type="evidence" value="ECO:0007669"/>
    <property type="project" value="UniProtKB-SubCell"/>
</dbReference>
<keyword evidence="13" id="KW-1185">Reference proteome</keyword>
<reference evidence="12" key="2">
    <citation type="submission" date="2020-05" db="UniProtKB">
        <authorList>
            <consortium name="EnsemblMetazoa"/>
        </authorList>
    </citation>
    <scope>IDENTIFICATION</scope>
    <source>
        <strain evidence="12">LVP_AGWG</strain>
    </source>
</reference>
<dbReference type="EnsemblMetazoa" id="AAEL026038-RA">
    <property type="protein sequence ID" value="AAEL026038-PA"/>
    <property type="gene ID" value="AAEL026038"/>
</dbReference>
<keyword evidence="8" id="KW-0408">Iron</keyword>
<dbReference type="GO" id="GO:0020037">
    <property type="term" value="F:heme binding"/>
    <property type="evidence" value="ECO:0007669"/>
    <property type="project" value="InterPro"/>
</dbReference>
<dbReference type="Gene3D" id="1.10.640.10">
    <property type="entry name" value="Haem peroxidase domain superfamily, animal type"/>
    <property type="match status" value="1"/>
</dbReference>
<dbReference type="InterPro" id="IPR037120">
    <property type="entry name" value="Haem_peroxidase_sf_animal"/>
</dbReference>
<dbReference type="OrthoDB" id="823504at2759"/>
<dbReference type="CDD" id="cd09823">
    <property type="entry name" value="peroxinectin_like"/>
    <property type="match status" value="1"/>
</dbReference>
<dbReference type="PANTHER" id="PTHR11475">
    <property type="entry name" value="OXIDASE/PEROXIDASE"/>
    <property type="match status" value="1"/>
</dbReference>
<comment type="subcellular location">
    <subcellularLocation>
        <location evidence="1">Secreted</location>
    </subcellularLocation>
</comment>
<keyword evidence="5" id="KW-0479">Metal-binding</keyword>
<evidence type="ECO:0000256" key="3">
    <source>
        <dbReference type="ARBA" id="ARBA00022559"/>
    </source>
</evidence>
<evidence type="ECO:0000256" key="11">
    <source>
        <dbReference type="SAM" id="MobiDB-lite"/>
    </source>
</evidence>
<keyword evidence="10" id="KW-0325">Glycoprotein</keyword>
<gene>
    <name evidence="12" type="primary">5564694</name>
</gene>
<keyword evidence="2" id="KW-0964">Secreted</keyword>
<dbReference type="PANTHER" id="PTHR11475:SF4">
    <property type="entry name" value="CHORION PEROXIDASE"/>
    <property type="match status" value="1"/>
</dbReference>